<dbReference type="EMBL" id="JBFXLQ010000006">
    <property type="protein sequence ID" value="KAL2870415.1"/>
    <property type="molecule type" value="Genomic_DNA"/>
</dbReference>
<dbReference type="GeneID" id="98143431"/>
<keyword evidence="3" id="KW-1185">Reference proteome</keyword>
<accession>A0ABR4M0T9</accession>
<feature type="transmembrane region" description="Helical" evidence="1">
    <location>
        <begin position="72"/>
        <end position="97"/>
    </location>
</feature>
<name>A0ABR4M0T9_9EURO</name>
<comment type="caution">
    <text evidence="2">The sequence shown here is derived from an EMBL/GenBank/DDBJ whole genome shotgun (WGS) entry which is preliminary data.</text>
</comment>
<evidence type="ECO:0000313" key="3">
    <source>
        <dbReference type="Proteomes" id="UP001610432"/>
    </source>
</evidence>
<proteinExistence type="predicted"/>
<dbReference type="Proteomes" id="UP001610432">
    <property type="component" value="Unassembled WGS sequence"/>
</dbReference>
<evidence type="ECO:0000256" key="1">
    <source>
        <dbReference type="SAM" id="Phobius"/>
    </source>
</evidence>
<gene>
    <name evidence="2" type="ORF">BJX67DRAFT_345522</name>
</gene>
<keyword evidence="1" id="KW-0472">Membrane</keyword>
<dbReference type="RefSeq" id="XP_070889394.1">
    <property type="nucleotide sequence ID" value="XM_071028359.1"/>
</dbReference>
<sequence>MIDMHIYSSAFVFIVAFFGQHHISSAHYVLGWCFRLTTGVESASGSGYTLASVLYGIPHVHCYLYPHLSVIFFRFAFASSFSYWEAGLFSFCIMLAIDPCPGTGR</sequence>
<reference evidence="2 3" key="1">
    <citation type="submission" date="2024-07" db="EMBL/GenBank/DDBJ databases">
        <title>Section-level genome sequencing and comparative genomics of Aspergillus sections Usti and Cavernicolus.</title>
        <authorList>
            <consortium name="Lawrence Berkeley National Laboratory"/>
            <person name="Nybo J.L."/>
            <person name="Vesth T.C."/>
            <person name="Theobald S."/>
            <person name="Frisvad J.C."/>
            <person name="Larsen T.O."/>
            <person name="Kjaerboelling I."/>
            <person name="Rothschild-Mancinelli K."/>
            <person name="Lyhne E.K."/>
            <person name="Kogle M.E."/>
            <person name="Barry K."/>
            <person name="Clum A."/>
            <person name="Na H."/>
            <person name="Ledsgaard L."/>
            <person name="Lin J."/>
            <person name="Lipzen A."/>
            <person name="Kuo A."/>
            <person name="Riley R."/>
            <person name="Mondo S."/>
            <person name="Labutti K."/>
            <person name="Haridas S."/>
            <person name="Pangalinan J."/>
            <person name="Salamov A.A."/>
            <person name="Simmons B.A."/>
            <person name="Magnuson J.K."/>
            <person name="Chen J."/>
            <person name="Drula E."/>
            <person name="Henrissat B."/>
            <person name="Wiebenga A."/>
            <person name="Lubbers R.J."/>
            <person name="Gomes A.C."/>
            <person name="Macurrencykelacurrency M.R."/>
            <person name="Stajich J."/>
            <person name="Grigoriev I.V."/>
            <person name="Mortensen U.H."/>
            <person name="De Vries R.P."/>
            <person name="Baker S.E."/>
            <person name="Andersen M.R."/>
        </authorList>
    </citation>
    <scope>NUCLEOTIDE SEQUENCE [LARGE SCALE GENOMIC DNA]</scope>
    <source>
        <strain evidence="2 3">CBS 449.75</strain>
    </source>
</reference>
<protein>
    <submittedName>
        <fullName evidence="2">Uncharacterized protein</fullName>
    </submittedName>
</protein>
<keyword evidence="1" id="KW-0812">Transmembrane</keyword>
<feature type="transmembrane region" description="Helical" evidence="1">
    <location>
        <begin position="47"/>
        <end position="65"/>
    </location>
</feature>
<evidence type="ECO:0000313" key="2">
    <source>
        <dbReference type="EMBL" id="KAL2870415.1"/>
    </source>
</evidence>
<organism evidence="2 3">
    <name type="scientific">Aspergillus lucknowensis</name>
    <dbReference type="NCBI Taxonomy" id="176173"/>
    <lineage>
        <taxon>Eukaryota</taxon>
        <taxon>Fungi</taxon>
        <taxon>Dikarya</taxon>
        <taxon>Ascomycota</taxon>
        <taxon>Pezizomycotina</taxon>
        <taxon>Eurotiomycetes</taxon>
        <taxon>Eurotiomycetidae</taxon>
        <taxon>Eurotiales</taxon>
        <taxon>Aspergillaceae</taxon>
        <taxon>Aspergillus</taxon>
        <taxon>Aspergillus subgen. Nidulantes</taxon>
    </lineage>
</organism>
<keyword evidence="1" id="KW-1133">Transmembrane helix</keyword>